<protein>
    <submittedName>
        <fullName evidence="3">Esterase SGNH hydrolase-type subgroup</fullName>
    </submittedName>
</protein>
<dbReference type="STRING" id="76731.RD2015_2575"/>
<dbReference type="Gene3D" id="3.40.50.1110">
    <property type="entry name" value="SGNH hydrolase"/>
    <property type="match status" value="1"/>
</dbReference>
<evidence type="ECO:0000313" key="4">
    <source>
        <dbReference type="Proteomes" id="UP000060699"/>
    </source>
</evidence>
<dbReference type="InterPro" id="IPR037459">
    <property type="entry name" value="RhgT-like"/>
</dbReference>
<dbReference type="InterPro" id="IPR013830">
    <property type="entry name" value="SGNH_hydro"/>
</dbReference>
<keyword evidence="4" id="KW-1185">Reference proteome</keyword>
<dbReference type="CDD" id="cd01821">
    <property type="entry name" value="Rhamnogalacturan_acetylesterase_like"/>
    <property type="match status" value="1"/>
</dbReference>
<evidence type="ECO:0000256" key="2">
    <source>
        <dbReference type="ARBA" id="ARBA00022801"/>
    </source>
</evidence>
<dbReference type="Pfam" id="PF13472">
    <property type="entry name" value="Lipase_GDSL_2"/>
    <property type="match status" value="1"/>
</dbReference>
<reference evidence="3 4" key="1">
    <citation type="submission" date="2015-12" db="EMBL/GenBank/DDBJ databases">
        <title>Complete genome of Roseateles depolymerans KCTC 42856.</title>
        <authorList>
            <person name="Kim K.M."/>
        </authorList>
    </citation>
    <scope>NUCLEOTIDE SEQUENCE [LARGE SCALE GENOMIC DNA]</scope>
    <source>
        <strain evidence="3 4">KCTC 42856</strain>
    </source>
</reference>
<sequence length="255" mass="27530" precursor="true">MGVTRFKTAWRLLALAAVLQTGAAHADSLRVILVGDSTMAPRSGYGDALCARFQPEVECLNLAKGGRSTKSYRAEGLWDAVMALLRDRPAGQTDLVLMQFGHNDQPGKPGRSTDLATEFPANLQAYARDVAPTGATLVFLTPLTRRSFDAQGALRNDLRPWAETTLRIGSERAVPVLDLNRASHAAVQAMGPDEADTLAMLPRPPGPPASPASSVGANNPGFDYTHLGPKGAEVFSGMVQQLLQERLPEMRRWMR</sequence>
<keyword evidence="2 3" id="KW-0378">Hydrolase</keyword>
<gene>
    <name evidence="3" type="ORF">RD2015_2575</name>
</gene>
<comment type="similarity">
    <text evidence="1">Belongs to the 'GDSL' lipolytic enzyme family.</text>
</comment>
<accession>A0A0U3NF48</accession>
<dbReference type="SUPFAM" id="SSF52266">
    <property type="entry name" value="SGNH hydrolase"/>
    <property type="match status" value="1"/>
</dbReference>
<evidence type="ECO:0000256" key="1">
    <source>
        <dbReference type="ARBA" id="ARBA00008668"/>
    </source>
</evidence>
<dbReference type="PATRIC" id="fig|76731.3.peg.2635"/>
<dbReference type="KEGG" id="rdp:RD2015_2575"/>
<dbReference type="PANTHER" id="PTHR43695:SF1">
    <property type="entry name" value="RHAMNOGALACTURONAN ACETYLESTERASE"/>
    <property type="match status" value="1"/>
</dbReference>
<dbReference type="Proteomes" id="UP000060699">
    <property type="component" value="Chromosome"/>
</dbReference>
<dbReference type="AlphaFoldDB" id="A0A0U3NF48"/>
<proteinExistence type="inferred from homology"/>
<dbReference type="GO" id="GO:0016788">
    <property type="term" value="F:hydrolase activity, acting on ester bonds"/>
    <property type="evidence" value="ECO:0007669"/>
    <property type="project" value="UniProtKB-ARBA"/>
</dbReference>
<dbReference type="EMBL" id="CP013729">
    <property type="protein sequence ID" value="ALV07040.1"/>
    <property type="molecule type" value="Genomic_DNA"/>
</dbReference>
<dbReference type="OrthoDB" id="191551at2"/>
<organism evidence="3 4">
    <name type="scientific">Roseateles depolymerans</name>
    <dbReference type="NCBI Taxonomy" id="76731"/>
    <lineage>
        <taxon>Bacteria</taxon>
        <taxon>Pseudomonadati</taxon>
        <taxon>Pseudomonadota</taxon>
        <taxon>Betaproteobacteria</taxon>
        <taxon>Burkholderiales</taxon>
        <taxon>Sphaerotilaceae</taxon>
        <taxon>Roseateles</taxon>
    </lineage>
</organism>
<dbReference type="RefSeq" id="WP_058935222.1">
    <property type="nucleotide sequence ID" value="NZ_CP013729.1"/>
</dbReference>
<name>A0A0U3NF48_9BURK</name>
<evidence type="ECO:0000313" key="3">
    <source>
        <dbReference type="EMBL" id="ALV07040.1"/>
    </source>
</evidence>
<dbReference type="PANTHER" id="PTHR43695">
    <property type="entry name" value="PUTATIVE (AFU_ORTHOLOGUE AFUA_2G17250)-RELATED"/>
    <property type="match status" value="1"/>
</dbReference>
<dbReference type="InterPro" id="IPR036514">
    <property type="entry name" value="SGNH_hydro_sf"/>
</dbReference>